<dbReference type="AlphaFoldDB" id="A0A8C4PW83"/>
<dbReference type="SUPFAM" id="SSF49723">
    <property type="entry name" value="Lipase/lipooxygenase domain (PLAT/LH2 domain)"/>
    <property type="match status" value="1"/>
</dbReference>
<reference evidence="4" key="2">
    <citation type="submission" date="2025-09" db="UniProtKB">
        <authorList>
            <consortium name="Ensembl"/>
        </authorList>
    </citation>
    <scope>IDENTIFICATION</scope>
</reference>
<dbReference type="InterPro" id="IPR051223">
    <property type="entry name" value="Polycystin"/>
</dbReference>
<dbReference type="GO" id="GO:0016020">
    <property type="term" value="C:membrane"/>
    <property type="evidence" value="ECO:0007669"/>
    <property type="project" value="TreeGrafter"/>
</dbReference>
<dbReference type="PANTHER" id="PTHR10877">
    <property type="entry name" value="POLYCYSTIN FAMILY MEMBER"/>
    <property type="match status" value="1"/>
</dbReference>
<evidence type="ECO:0000256" key="2">
    <source>
        <dbReference type="SAM" id="MobiDB-lite"/>
    </source>
</evidence>
<dbReference type="InterPro" id="IPR036392">
    <property type="entry name" value="PLAT/LH2_dom_sf"/>
</dbReference>
<keyword evidence="5" id="KW-1185">Reference proteome</keyword>
<feature type="domain" description="PLAT" evidence="3">
    <location>
        <begin position="331"/>
        <end position="427"/>
    </location>
</feature>
<organism evidence="4 5">
    <name type="scientific">Eptatretus burgeri</name>
    <name type="common">Inshore hagfish</name>
    <dbReference type="NCBI Taxonomy" id="7764"/>
    <lineage>
        <taxon>Eukaryota</taxon>
        <taxon>Metazoa</taxon>
        <taxon>Chordata</taxon>
        <taxon>Craniata</taxon>
        <taxon>Vertebrata</taxon>
        <taxon>Cyclostomata</taxon>
        <taxon>Myxini</taxon>
        <taxon>Myxiniformes</taxon>
        <taxon>Myxinidae</taxon>
        <taxon>Eptatretinae</taxon>
        <taxon>Eptatretus</taxon>
    </lineage>
</organism>
<dbReference type="GO" id="GO:0050982">
    <property type="term" value="P:detection of mechanical stimulus"/>
    <property type="evidence" value="ECO:0007669"/>
    <property type="project" value="TreeGrafter"/>
</dbReference>
<reference evidence="4" key="1">
    <citation type="submission" date="2025-08" db="UniProtKB">
        <authorList>
            <consortium name="Ensembl"/>
        </authorList>
    </citation>
    <scope>IDENTIFICATION</scope>
</reference>
<evidence type="ECO:0000256" key="1">
    <source>
        <dbReference type="PROSITE-ProRule" id="PRU00152"/>
    </source>
</evidence>
<name>A0A8C4PW83_EPTBU</name>
<dbReference type="InterPro" id="IPR001024">
    <property type="entry name" value="PLAT/LH2_dom"/>
</dbReference>
<evidence type="ECO:0000259" key="3">
    <source>
        <dbReference type="PROSITE" id="PS50095"/>
    </source>
</evidence>
<dbReference type="PANTHER" id="PTHR10877:SF194">
    <property type="entry name" value="LOCATION OF VULVA DEFECTIVE 1"/>
    <property type="match status" value="1"/>
</dbReference>
<feature type="region of interest" description="Disordered" evidence="2">
    <location>
        <begin position="215"/>
        <end position="246"/>
    </location>
</feature>
<protein>
    <recommendedName>
        <fullName evidence="3">PLAT domain-containing protein</fullName>
    </recommendedName>
</protein>
<dbReference type="Pfam" id="PF01477">
    <property type="entry name" value="PLAT"/>
    <property type="match status" value="1"/>
</dbReference>
<feature type="compositionally biased region" description="Polar residues" evidence="2">
    <location>
        <begin position="231"/>
        <end position="246"/>
    </location>
</feature>
<dbReference type="Proteomes" id="UP000694388">
    <property type="component" value="Unplaced"/>
</dbReference>
<dbReference type="Gene3D" id="2.60.60.20">
    <property type="entry name" value="PLAT/LH2 domain"/>
    <property type="match status" value="1"/>
</dbReference>
<evidence type="ECO:0000313" key="4">
    <source>
        <dbReference type="Ensembl" id="ENSEBUP00000001045.1"/>
    </source>
</evidence>
<proteinExistence type="predicted"/>
<dbReference type="GO" id="GO:0005262">
    <property type="term" value="F:calcium channel activity"/>
    <property type="evidence" value="ECO:0007669"/>
    <property type="project" value="TreeGrafter"/>
</dbReference>
<dbReference type="Ensembl" id="ENSEBUT00000001359.1">
    <property type="protein sequence ID" value="ENSEBUP00000001045.1"/>
    <property type="gene ID" value="ENSEBUG00000000999.1"/>
</dbReference>
<sequence>MNKTFSQLDASSEIIGSVMTERMVPGVAAKIFNSSTHTLLVKVASGSSPGDMGWETAYVKASVPNTNNDSAMLSIPNTPLTVMTYKKSPFTWDNSSAFMDSAVVQLQVGSPASMAHSNVTLTLDSRPTHIRGPRARVVRSTAQSTCTRCWLVLKFFVPSQGITIALDILNTSWFEKPIRVYFLNGKFSGSKPVFQQNFTVFPLNLTDDEDVLNFPATPNNNSGVESKETSDTSTLLSRETPDNTSVTATQEELQNEHFLPGTYKRLFVNKRLVKPGSSYFFIEHTDNKSSIHTTIRMFQCYTRNPYTGQWSSNNVQWKILPLKDNLVEHKYMYLISFTTGLHQHAGTESNAFFHLQFEKGNTGARKLDNGYYKGFDRADTRTFIFSIPSYLGKPMKIRIWHDDSGKRHKGSWFVDEIRLFDIQLDEV</sequence>
<dbReference type="PROSITE" id="PS50095">
    <property type="entry name" value="PLAT"/>
    <property type="match status" value="1"/>
</dbReference>
<accession>A0A8C4PW83</accession>
<comment type="caution">
    <text evidence="1">Lacks conserved residue(s) required for the propagation of feature annotation.</text>
</comment>
<evidence type="ECO:0000313" key="5">
    <source>
        <dbReference type="Proteomes" id="UP000694388"/>
    </source>
</evidence>